<dbReference type="RefSeq" id="WP_062194484.1">
    <property type="nucleotide sequence ID" value="NZ_DF967965.1"/>
</dbReference>
<name>A0A3D1JHN3_9CHLR</name>
<gene>
    <name evidence="2" type="ORF">DEQ80_08855</name>
</gene>
<feature type="domain" description="DUF362" evidence="1">
    <location>
        <begin position="73"/>
        <end position="258"/>
    </location>
</feature>
<evidence type="ECO:0000259" key="1">
    <source>
        <dbReference type="Pfam" id="PF04015"/>
    </source>
</evidence>
<accession>A0A3D1JHN3</accession>
<evidence type="ECO:0000313" key="2">
    <source>
        <dbReference type="EMBL" id="HCE17954.1"/>
    </source>
</evidence>
<organism evidence="2 3">
    <name type="scientific">Anaerolinea thermolimosa</name>
    <dbReference type="NCBI Taxonomy" id="229919"/>
    <lineage>
        <taxon>Bacteria</taxon>
        <taxon>Bacillati</taxon>
        <taxon>Chloroflexota</taxon>
        <taxon>Anaerolineae</taxon>
        <taxon>Anaerolineales</taxon>
        <taxon>Anaerolineaceae</taxon>
        <taxon>Anaerolinea</taxon>
    </lineage>
</organism>
<evidence type="ECO:0000313" key="3">
    <source>
        <dbReference type="Proteomes" id="UP000264141"/>
    </source>
</evidence>
<dbReference type="AlphaFoldDB" id="A0A3D1JHN3"/>
<sequence>MVETSSKAYHVRAVHCDYRSSDEEVYQAMKRAVMPLDRAWEKLRKARRIAIKFNQDWVADRVIMHQGHRQQLVSDQAARALLRILREETHAELFAVDVGVEGIWHGDPEGSTNILPVLREFDVPFVYGHRDKVAWVQVPGGGLMFEKYPVLQSVLDADEVISVQKLKNHQFMGITLCLKNLFGLMPIEPEGRPRWYYHHLVRMPYMLADLGRLYNPALNVLDAMVTQAGMEWGPGDHPRICNALIAGDQVIATDACGAYLMGHDPQADWYTPPFHRDRNALLIAAQNGFGTVNLDEIDFQTEVQAPLGEFFSRITDPFETVVSWRRTTAEQGLFYRDHRKEIEAKYAGQYILLQMGEVRWSDPQGVLRQSRRVLSGAHPEQAMWLKYVDPEETEGEHFEVYERTLQEVKEKI</sequence>
<reference evidence="2 3" key="1">
    <citation type="journal article" date="2018" name="Nat. Biotechnol.">
        <title>A standardized bacterial taxonomy based on genome phylogeny substantially revises the tree of life.</title>
        <authorList>
            <person name="Parks D.H."/>
            <person name="Chuvochina M."/>
            <person name="Waite D.W."/>
            <person name="Rinke C."/>
            <person name="Skarshewski A."/>
            <person name="Chaumeil P.A."/>
            <person name="Hugenholtz P."/>
        </authorList>
    </citation>
    <scope>NUCLEOTIDE SEQUENCE [LARGE SCALE GENOMIC DNA]</scope>
    <source>
        <strain evidence="2">UBA8781</strain>
    </source>
</reference>
<dbReference type="Pfam" id="PF04015">
    <property type="entry name" value="DUF362"/>
    <property type="match status" value="1"/>
</dbReference>
<protein>
    <submittedName>
        <fullName evidence="2">DUF362 domain-containing protein</fullName>
    </submittedName>
</protein>
<comment type="caution">
    <text evidence="2">The sequence shown here is derived from an EMBL/GenBank/DDBJ whole genome shotgun (WGS) entry which is preliminary data.</text>
</comment>
<dbReference type="Proteomes" id="UP000264141">
    <property type="component" value="Unassembled WGS sequence"/>
</dbReference>
<dbReference type="STRING" id="229919.GCA_001050195_02571"/>
<proteinExistence type="predicted"/>
<dbReference type="EMBL" id="DPBP01000033">
    <property type="protein sequence ID" value="HCE17954.1"/>
    <property type="molecule type" value="Genomic_DNA"/>
</dbReference>
<dbReference type="OrthoDB" id="166693at2"/>
<dbReference type="InterPro" id="IPR007160">
    <property type="entry name" value="DUF362"/>
</dbReference>